<dbReference type="Proteomes" id="UP000030746">
    <property type="component" value="Unassembled WGS sequence"/>
</dbReference>
<protein>
    <submittedName>
        <fullName evidence="2">Uncharacterized protein</fullName>
    </submittedName>
</protein>
<dbReference type="KEGG" id="lgi:LOTGIDRAFT_237040"/>
<proteinExistence type="predicted"/>
<dbReference type="HOGENOM" id="CLU_1497922_0_0_1"/>
<accession>V4B1Y5</accession>
<keyword evidence="1" id="KW-0732">Signal</keyword>
<evidence type="ECO:0000256" key="1">
    <source>
        <dbReference type="SAM" id="SignalP"/>
    </source>
</evidence>
<evidence type="ECO:0000313" key="2">
    <source>
        <dbReference type="EMBL" id="ESO82309.1"/>
    </source>
</evidence>
<dbReference type="CTD" id="20250331"/>
<sequence>MRALIACALLVVASAQLFPWWNGGSSDRHNGYYFQYHSRHNVMVVRDNKNCYLFKGSADVVHKYHDKSSRDALEAQVMPYLEGRERDRHAGYTFEYFSTAHVLLIRDVYFCYLLHTTYEIEKRFYNIQTRSTLEDNLIKQIKDRQNMFLKTEGGVLRAFKDIDVDLECRHRTIYELVYQP</sequence>
<dbReference type="RefSeq" id="XP_009066974.1">
    <property type="nucleotide sequence ID" value="XM_009068726.1"/>
</dbReference>
<dbReference type="EMBL" id="KB203946">
    <property type="protein sequence ID" value="ESO82309.1"/>
    <property type="molecule type" value="Genomic_DNA"/>
</dbReference>
<feature type="chain" id="PRO_5012633108" evidence="1">
    <location>
        <begin position="16"/>
        <end position="180"/>
    </location>
</feature>
<reference evidence="2 3" key="1">
    <citation type="journal article" date="2013" name="Nature">
        <title>Insights into bilaterian evolution from three spiralian genomes.</title>
        <authorList>
            <person name="Simakov O."/>
            <person name="Marletaz F."/>
            <person name="Cho S.J."/>
            <person name="Edsinger-Gonzales E."/>
            <person name="Havlak P."/>
            <person name="Hellsten U."/>
            <person name="Kuo D.H."/>
            <person name="Larsson T."/>
            <person name="Lv J."/>
            <person name="Arendt D."/>
            <person name="Savage R."/>
            <person name="Osoegawa K."/>
            <person name="de Jong P."/>
            <person name="Grimwood J."/>
            <person name="Chapman J.A."/>
            <person name="Shapiro H."/>
            <person name="Aerts A."/>
            <person name="Otillar R.P."/>
            <person name="Terry A.Y."/>
            <person name="Boore J.L."/>
            <person name="Grigoriev I.V."/>
            <person name="Lindberg D.R."/>
            <person name="Seaver E.C."/>
            <person name="Weisblat D.A."/>
            <person name="Putnam N.H."/>
            <person name="Rokhsar D.S."/>
        </authorList>
    </citation>
    <scope>NUCLEOTIDE SEQUENCE [LARGE SCALE GENOMIC DNA]</scope>
</reference>
<dbReference type="AlphaFoldDB" id="V4B1Y5"/>
<evidence type="ECO:0000313" key="3">
    <source>
        <dbReference type="Proteomes" id="UP000030746"/>
    </source>
</evidence>
<feature type="signal peptide" evidence="1">
    <location>
        <begin position="1"/>
        <end position="15"/>
    </location>
</feature>
<gene>
    <name evidence="2" type="ORF">LOTGIDRAFT_237040</name>
</gene>
<dbReference type="GeneID" id="20250331"/>
<organism evidence="2 3">
    <name type="scientific">Lottia gigantea</name>
    <name type="common">Giant owl limpet</name>
    <dbReference type="NCBI Taxonomy" id="225164"/>
    <lineage>
        <taxon>Eukaryota</taxon>
        <taxon>Metazoa</taxon>
        <taxon>Spiralia</taxon>
        <taxon>Lophotrochozoa</taxon>
        <taxon>Mollusca</taxon>
        <taxon>Gastropoda</taxon>
        <taxon>Patellogastropoda</taxon>
        <taxon>Lottioidea</taxon>
        <taxon>Lottiidae</taxon>
        <taxon>Lottia</taxon>
    </lineage>
</organism>
<name>V4B1Y5_LOTGI</name>
<keyword evidence="3" id="KW-1185">Reference proteome</keyword>